<evidence type="ECO:0000256" key="2">
    <source>
        <dbReference type="ARBA" id="ARBA00022679"/>
    </source>
</evidence>
<dbReference type="InterPro" id="IPR023865">
    <property type="entry name" value="Aliphatic_acid_kinase_CS"/>
</dbReference>
<feature type="binding site" evidence="6">
    <location>
        <position position="395"/>
    </location>
    <ligand>
        <name>Mg(2+)</name>
        <dbReference type="ChEBI" id="CHEBI:18420"/>
    </ligand>
</feature>
<evidence type="ECO:0000313" key="9">
    <source>
        <dbReference type="Proteomes" id="UP000677668"/>
    </source>
</evidence>
<evidence type="ECO:0000256" key="3">
    <source>
        <dbReference type="ARBA" id="ARBA00022741"/>
    </source>
</evidence>
<dbReference type="PANTHER" id="PTHR21060">
    <property type="entry name" value="ACETATE KINASE"/>
    <property type="match status" value="1"/>
</dbReference>
<dbReference type="PRINTS" id="PR00471">
    <property type="entry name" value="ACETATEKNASE"/>
</dbReference>
<reference evidence="8 9" key="1">
    <citation type="submission" date="2021-03" db="EMBL/GenBank/DDBJ databases">
        <title>Genomic and phenotypic characterization of Chloracidobacterium isolates provides evidence for multiple species.</title>
        <authorList>
            <person name="Saini M.K."/>
            <person name="Costas A.M.G."/>
            <person name="Tank M."/>
            <person name="Bryant D.A."/>
        </authorList>
    </citation>
    <scope>NUCLEOTIDE SEQUENCE [LARGE SCALE GENOMIC DNA]</scope>
    <source>
        <strain evidence="8 9">N</strain>
    </source>
</reference>
<evidence type="ECO:0000256" key="1">
    <source>
        <dbReference type="ARBA" id="ARBA00008748"/>
    </source>
</evidence>
<comment type="subunit">
    <text evidence="6">Homodimer.</text>
</comment>
<dbReference type="GO" id="GO:0016301">
    <property type="term" value="F:kinase activity"/>
    <property type="evidence" value="ECO:0007669"/>
    <property type="project" value="UniProtKB-KW"/>
</dbReference>
<evidence type="ECO:0000256" key="7">
    <source>
        <dbReference type="RuleBase" id="RU003835"/>
    </source>
</evidence>
<dbReference type="InterPro" id="IPR000890">
    <property type="entry name" value="Aliphatic_acid_kin_short-chain"/>
</dbReference>
<feature type="binding site" evidence="6">
    <location>
        <begin position="216"/>
        <end position="220"/>
    </location>
    <ligand>
        <name>ATP</name>
        <dbReference type="ChEBI" id="CHEBI:30616"/>
    </ligand>
</feature>
<comment type="cofactor">
    <cofactor evidence="6">
        <name>Mg(2+)</name>
        <dbReference type="ChEBI" id="CHEBI:18420"/>
    </cofactor>
    <cofactor evidence="6">
        <name>Mn(2+)</name>
        <dbReference type="ChEBI" id="CHEBI:29035"/>
    </cofactor>
    <text evidence="6">Mg(2+). Can also accept Mn(2+).</text>
</comment>
<comment type="catalytic activity">
    <reaction evidence="6">
        <text>acetate + ATP = acetyl phosphate + ADP</text>
        <dbReference type="Rhea" id="RHEA:11352"/>
        <dbReference type="ChEBI" id="CHEBI:22191"/>
        <dbReference type="ChEBI" id="CHEBI:30089"/>
        <dbReference type="ChEBI" id="CHEBI:30616"/>
        <dbReference type="ChEBI" id="CHEBI:456216"/>
        <dbReference type="EC" id="2.7.2.1"/>
    </reaction>
</comment>
<evidence type="ECO:0000313" key="8">
    <source>
        <dbReference type="EMBL" id="QUV95217.1"/>
    </source>
</evidence>
<feature type="site" description="Transition state stabilizer" evidence="6">
    <location>
        <position position="249"/>
    </location>
</feature>
<proteinExistence type="inferred from homology"/>
<feature type="site" description="Transition state stabilizer" evidence="6">
    <location>
        <position position="188"/>
    </location>
</feature>
<dbReference type="Pfam" id="PF00871">
    <property type="entry name" value="Acetate_kinase"/>
    <property type="match status" value="1"/>
</dbReference>
<comment type="similarity">
    <text evidence="1 6 7">Belongs to the acetokinase family.</text>
</comment>
<dbReference type="PIRSF" id="PIRSF000722">
    <property type="entry name" value="Acetate_prop_kin"/>
    <property type="match status" value="1"/>
</dbReference>
<keyword evidence="4 6" id="KW-0418">Kinase</keyword>
<keyword evidence="6" id="KW-0963">Cytoplasm</keyword>
<dbReference type="PROSITE" id="PS01076">
    <property type="entry name" value="ACETATE_KINASE_2"/>
    <property type="match status" value="1"/>
</dbReference>
<feature type="binding site" evidence="6">
    <location>
        <position position="98"/>
    </location>
    <ligand>
        <name>substrate</name>
    </ligand>
</feature>
<dbReference type="PROSITE" id="PS01075">
    <property type="entry name" value="ACETATE_KINASE_1"/>
    <property type="match status" value="1"/>
</dbReference>
<dbReference type="RefSeq" id="WP_211423453.1">
    <property type="nucleotide sequence ID" value="NZ_CP072643.1"/>
</dbReference>
<comment type="function">
    <text evidence="6">Catalyzes the formation of acetyl phosphate from acetate and ATP. Can also catalyze the reverse reaction.</text>
</comment>
<comment type="subcellular location">
    <subcellularLocation>
        <location evidence="6">Cytoplasm</location>
    </subcellularLocation>
</comment>
<accession>A0ABX8B2J6</accession>
<feature type="binding site" evidence="6">
    <location>
        <position position="7"/>
    </location>
    <ligand>
        <name>Mg(2+)</name>
        <dbReference type="ChEBI" id="CHEBI:18420"/>
    </ligand>
</feature>
<keyword evidence="2 6" id="KW-0808">Transferase</keyword>
<name>A0ABX8B2J6_9BACT</name>
<feature type="binding site" evidence="6">
    <location>
        <position position="14"/>
    </location>
    <ligand>
        <name>ATP</name>
        <dbReference type="ChEBI" id="CHEBI:30616"/>
    </ligand>
</feature>
<keyword evidence="5 6" id="KW-0067">ATP-binding</keyword>
<dbReference type="InterPro" id="IPR004372">
    <property type="entry name" value="Ac/propionate_kinase"/>
</dbReference>
<dbReference type="PANTHER" id="PTHR21060:SF15">
    <property type="entry name" value="ACETATE KINASE-RELATED"/>
    <property type="match status" value="1"/>
</dbReference>
<keyword evidence="3 6" id="KW-0547">Nucleotide-binding</keyword>
<dbReference type="EMBL" id="CP072643">
    <property type="protein sequence ID" value="QUV95217.1"/>
    <property type="molecule type" value="Genomic_DNA"/>
</dbReference>
<dbReference type="Proteomes" id="UP000677668">
    <property type="component" value="Chromosome 2"/>
</dbReference>
<dbReference type="CDD" id="cd24010">
    <property type="entry name" value="ASKHA_NBD_AcK_PK"/>
    <property type="match status" value="1"/>
</dbReference>
<dbReference type="EC" id="2.7.2.1" evidence="6"/>
<dbReference type="SUPFAM" id="SSF53067">
    <property type="entry name" value="Actin-like ATPase domain"/>
    <property type="match status" value="2"/>
</dbReference>
<dbReference type="Gene3D" id="3.30.420.40">
    <property type="match status" value="2"/>
</dbReference>
<dbReference type="InterPro" id="IPR043129">
    <property type="entry name" value="ATPase_NBD"/>
</dbReference>
<gene>
    <name evidence="6" type="primary">ackA</name>
    <name evidence="8" type="ORF">J8C05_14450</name>
</gene>
<evidence type="ECO:0000256" key="4">
    <source>
        <dbReference type="ARBA" id="ARBA00022777"/>
    </source>
</evidence>
<keyword evidence="9" id="KW-1185">Reference proteome</keyword>
<keyword evidence="6" id="KW-0460">Magnesium</keyword>
<dbReference type="HAMAP" id="MF_00020">
    <property type="entry name" value="Acetate_kinase"/>
    <property type="match status" value="1"/>
</dbReference>
<protein>
    <recommendedName>
        <fullName evidence="6">Acetate kinase</fullName>
        <ecNumber evidence="6">2.7.2.1</ecNumber>
    </recommendedName>
    <alternativeName>
        <fullName evidence="6">Acetokinase</fullName>
    </alternativeName>
</protein>
<comment type="pathway">
    <text evidence="6">Metabolic intermediate biosynthesis; acetyl-CoA biosynthesis; acetyl-CoA from acetate: step 1/2.</text>
</comment>
<evidence type="ECO:0000256" key="5">
    <source>
        <dbReference type="ARBA" id="ARBA00022840"/>
    </source>
</evidence>
<dbReference type="NCBIfam" id="TIGR00016">
    <property type="entry name" value="ackA"/>
    <property type="match status" value="1"/>
</dbReference>
<sequence length="414" mass="45264">MNILVLNCGSSSVKFQIIATDVDAIEHNADRRLASGIIERIGGEAVLTFRVDGKVSRQTAPVRDHRQAVEQILRWACSGESGITEVQSVADIHAIGHRVVHGGECFTHSTLITDEVIRGIEACIDLAPLHNPANLKGIRAGAEVFGPGFPQVAVFDTAFHQTLNEVAYLYALPYQLYRRHRLRRYGFHGTSFRYVAFRYRQLTGKSREETNIVALHLGNGCSACAIRAGASVDTSMGYTPLEGLMMGTRAGDIDPSIVDFLEMKEGFTAREIEALLNKQSGLLGVSGLTNDMRDLLDEIHEHDDRRAKLAVAMFCYRARKYIGAYLAAMGGADAVVFTGGIGENAAEVRTRICEGLEWFGLELDPAQNQALVNRKEGVISRAGSRLAAYVIPTDEELLIARDTARCVAGVPNPY</sequence>
<evidence type="ECO:0000256" key="6">
    <source>
        <dbReference type="HAMAP-Rule" id="MF_00020"/>
    </source>
</evidence>
<feature type="binding site" evidence="6">
    <location>
        <begin position="340"/>
        <end position="344"/>
    </location>
    <ligand>
        <name>ATP</name>
        <dbReference type="ChEBI" id="CHEBI:30616"/>
    </ligand>
</feature>
<keyword evidence="6" id="KW-0479">Metal-binding</keyword>
<feature type="active site" description="Proton donor/acceptor" evidence="6">
    <location>
        <position position="156"/>
    </location>
</feature>
<organism evidence="8 9">
    <name type="scientific">Chloracidobacterium sp. N</name>
    <dbReference type="NCBI Taxonomy" id="2821540"/>
    <lineage>
        <taxon>Bacteria</taxon>
        <taxon>Pseudomonadati</taxon>
        <taxon>Acidobacteriota</taxon>
        <taxon>Terriglobia</taxon>
        <taxon>Terriglobales</taxon>
        <taxon>Acidobacteriaceae</taxon>
        <taxon>Chloracidobacterium</taxon>
        <taxon>Chloracidobacterium aggregatum</taxon>
    </lineage>
</organism>
<feature type="binding site" evidence="6">
    <location>
        <begin position="291"/>
        <end position="293"/>
    </location>
    <ligand>
        <name>ATP</name>
        <dbReference type="ChEBI" id="CHEBI:30616"/>
    </ligand>
</feature>